<comment type="caution">
    <text evidence="2">The sequence shown here is derived from an EMBL/GenBank/DDBJ whole genome shotgun (WGS) entry which is preliminary data.</text>
</comment>
<evidence type="ECO:0000313" key="3">
    <source>
        <dbReference type="Proteomes" id="UP000216225"/>
    </source>
</evidence>
<protein>
    <submittedName>
        <fullName evidence="2">Uncharacterized protein</fullName>
    </submittedName>
</protein>
<keyword evidence="1" id="KW-0472">Membrane</keyword>
<organism evidence="2 3">
    <name type="scientific">Alicycliphilus denitrificans</name>
    <dbReference type="NCBI Taxonomy" id="179636"/>
    <lineage>
        <taxon>Bacteria</taxon>
        <taxon>Pseudomonadati</taxon>
        <taxon>Pseudomonadota</taxon>
        <taxon>Betaproteobacteria</taxon>
        <taxon>Burkholderiales</taxon>
        <taxon>Comamonadaceae</taxon>
        <taxon>Alicycliphilus</taxon>
    </lineage>
</organism>
<keyword evidence="1" id="KW-0812">Transmembrane</keyword>
<dbReference type="Proteomes" id="UP000216225">
    <property type="component" value="Unassembled WGS sequence"/>
</dbReference>
<reference evidence="2 3" key="1">
    <citation type="submission" date="2018-09" db="EMBL/GenBank/DDBJ databases">
        <title>Genome comparison of Alicycliphilus sp. BQ1, a polyurethanolytic bacterium, with its closest phylogenetic relatives Alicycliphilus denitrificans BC and K601, unable to attack polyurethane.</title>
        <authorList>
            <person name="Loza-Tavera H."/>
            <person name="Lozano L."/>
            <person name="Cevallos M."/>
            <person name="Maya-Lucas O."/>
            <person name="Garcia-Mena J."/>
            <person name="Hernandez J."/>
        </authorList>
    </citation>
    <scope>NUCLEOTIDE SEQUENCE [LARGE SCALE GENOMIC DNA]</scope>
    <source>
        <strain evidence="2 3">BQ1</strain>
    </source>
</reference>
<name>A0A3R7EZ35_9BURK</name>
<accession>A0A3R7EZ35</accession>
<dbReference type="AlphaFoldDB" id="A0A3R7EZ35"/>
<dbReference type="EMBL" id="NKDB02000002">
    <property type="protein sequence ID" value="RKJ96625.1"/>
    <property type="molecule type" value="Genomic_DNA"/>
</dbReference>
<sequence>MSVGPPKAYSTRDVVSSVVGVGVVEPGPALMVGVLLVMLTRAVTRNSTPTMTPPEGIADAASVEQVKYQLEAAVPREIDISAPSTANALAGLTQLLFWVAESLVSVRVIFWMAITHSP</sequence>
<evidence type="ECO:0000256" key="1">
    <source>
        <dbReference type="SAM" id="Phobius"/>
    </source>
</evidence>
<feature type="transmembrane region" description="Helical" evidence="1">
    <location>
        <begin position="14"/>
        <end position="39"/>
    </location>
</feature>
<gene>
    <name evidence="2" type="ORF">CE154_011420</name>
</gene>
<evidence type="ECO:0000313" key="2">
    <source>
        <dbReference type="EMBL" id="RKJ96625.1"/>
    </source>
</evidence>
<keyword evidence="1" id="KW-1133">Transmembrane helix</keyword>
<proteinExistence type="predicted"/>